<dbReference type="OrthoDB" id="1931935at2759"/>
<gene>
    <name evidence="2" type="ORF">GOP47_0011812</name>
</gene>
<dbReference type="AlphaFoldDB" id="A0A9D4UTV7"/>
<dbReference type="GO" id="GO:0003677">
    <property type="term" value="F:DNA binding"/>
    <property type="evidence" value="ECO:0007669"/>
    <property type="project" value="TreeGrafter"/>
</dbReference>
<protein>
    <recommendedName>
        <fullName evidence="1">DDE-1 domain-containing protein</fullName>
    </recommendedName>
</protein>
<dbReference type="InterPro" id="IPR004875">
    <property type="entry name" value="DDE_SF_endonuclease_dom"/>
</dbReference>
<proteinExistence type="predicted"/>
<organism evidence="2 3">
    <name type="scientific">Adiantum capillus-veneris</name>
    <name type="common">Maidenhair fern</name>
    <dbReference type="NCBI Taxonomy" id="13818"/>
    <lineage>
        <taxon>Eukaryota</taxon>
        <taxon>Viridiplantae</taxon>
        <taxon>Streptophyta</taxon>
        <taxon>Embryophyta</taxon>
        <taxon>Tracheophyta</taxon>
        <taxon>Polypodiopsida</taxon>
        <taxon>Polypodiidae</taxon>
        <taxon>Polypodiales</taxon>
        <taxon>Pteridineae</taxon>
        <taxon>Pteridaceae</taxon>
        <taxon>Vittarioideae</taxon>
        <taxon>Adiantum</taxon>
    </lineage>
</organism>
<evidence type="ECO:0000313" key="2">
    <source>
        <dbReference type="EMBL" id="KAI5073799.1"/>
    </source>
</evidence>
<evidence type="ECO:0000259" key="1">
    <source>
        <dbReference type="Pfam" id="PF03184"/>
    </source>
</evidence>
<reference evidence="2" key="1">
    <citation type="submission" date="2021-01" db="EMBL/GenBank/DDBJ databases">
        <title>Adiantum capillus-veneris genome.</title>
        <authorList>
            <person name="Fang Y."/>
            <person name="Liao Q."/>
        </authorList>
    </citation>
    <scope>NUCLEOTIDE SEQUENCE</scope>
    <source>
        <strain evidence="2">H3</strain>
        <tissue evidence="2">Leaf</tissue>
    </source>
</reference>
<dbReference type="EMBL" id="JABFUD020000011">
    <property type="protein sequence ID" value="KAI5073799.1"/>
    <property type="molecule type" value="Genomic_DNA"/>
</dbReference>
<keyword evidence="3" id="KW-1185">Reference proteome</keyword>
<sequence>MAMQKKAWMTSELFKAWLAHFDNDITRNTGKDNRHLLILDGHGSHVSLYVVAKAHDARIDIITLPAHTSHKIQPLDVLVFKSLRFNAEKNETYDNDKMSQDKQPKLS</sequence>
<evidence type="ECO:0000313" key="3">
    <source>
        <dbReference type="Proteomes" id="UP000886520"/>
    </source>
</evidence>
<feature type="domain" description="DDE-1" evidence="1">
    <location>
        <begin position="3"/>
        <end position="86"/>
    </location>
</feature>
<name>A0A9D4UTV7_ADICA</name>
<dbReference type="GO" id="GO:0005634">
    <property type="term" value="C:nucleus"/>
    <property type="evidence" value="ECO:0007669"/>
    <property type="project" value="TreeGrafter"/>
</dbReference>
<dbReference type="PANTHER" id="PTHR19303:SF74">
    <property type="entry name" value="POGO TRANSPOSABLE ELEMENT WITH KRAB DOMAIN"/>
    <property type="match status" value="1"/>
</dbReference>
<comment type="caution">
    <text evidence="2">The sequence shown here is derived from an EMBL/GenBank/DDBJ whole genome shotgun (WGS) entry which is preliminary data.</text>
</comment>
<dbReference type="Pfam" id="PF03184">
    <property type="entry name" value="DDE_1"/>
    <property type="match status" value="1"/>
</dbReference>
<dbReference type="Proteomes" id="UP000886520">
    <property type="component" value="Chromosome 11"/>
</dbReference>
<dbReference type="InterPro" id="IPR050863">
    <property type="entry name" value="CenT-Element_Derived"/>
</dbReference>
<accession>A0A9D4UTV7</accession>
<dbReference type="PANTHER" id="PTHR19303">
    <property type="entry name" value="TRANSPOSON"/>
    <property type="match status" value="1"/>
</dbReference>